<comment type="caution">
    <text evidence="1">The sequence shown here is derived from an EMBL/GenBank/DDBJ whole genome shotgun (WGS) entry which is preliminary data.</text>
</comment>
<accession>A0ABW1UPI8</accession>
<sequence>MIAGVLGVARERNRLGLLLRTGTWWASFEANPQDQRLVFKSSLVLSGKAAKDNFTTEPRSPSRLLNRIEPICNRGEGFDEVVLQVWWSINCPFLGWYGNTNGFGLGGRSILRRLNIFTHFRNKPRVESRPIQLIHQELALVHQIDCPGVTNLKLVTTNHGRQMRGSPSIGHSLPAGVSAQTAVITLSGWSGEIRGEIAVSLFLAALPLRIRLSFEIFGGLPKSSK</sequence>
<dbReference type="EMBL" id="JBHSSM010000022">
    <property type="protein sequence ID" value="MFC6315887.1"/>
    <property type="molecule type" value="Genomic_DNA"/>
</dbReference>
<reference evidence="2" key="1">
    <citation type="journal article" date="2019" name="Int. J. Syst. Evol. Microbiol.">
        <title>The Global Catalogue of Microorganisms (GCM) 10K type strain sequencing project: providing services to taxonomists for standard genome sequencing and annotation.</title>
        <authorList>
            <consortium name="The Broad Institute Genomics Platform"/>
            <consortium name="The Broad Institute Genome Sequencing Center for Infectious Disease"/>
            <person name="Wu L."/>
            <person name="Ma J."/>
        </authorList>
    </citation>
    <scope>NUCLEOTIDE SEQUENCE [LARGE SCALE GENOMIC DNA]</scope>
    <source>
        <strain evidence="2">CCM 8897</strain>
    </source>
</reference>
<gene>
    <name evidence="1" type="ORF">ACFQHW_09970</name>
</gene>
<dbReference type="RefSeq" id="WP_125599885.1">
    <property type="nucleotide sequence ID" value="NZ_JBHSSM010000022.1"/>
</dbReference>
<organism evidence="1 2">
    <name type="scientific">Lapidilactobacillus achengensis</name>
    <dbReference type="NCBI Taxonomy" id="2486000"/>
    <lineage>
        <taxon>Bacteria</taxon>
        <taxon>Bacillati</taxon>
        <taxon>Bacillota</taxon>
        <taxon>Bacilli</taxon>
        <taxon>Lactobacillales</taxon>
        <taxon>Lactobacillaceae</taxon>
        <taxon>Lapidilactobacillus</taxon>
    </lineage>
</organism>
<keyword evidence="2" id="KW-1185">Reference proteome</keyword>
<proteinExistence type="predicted"/>
<dbReference type="Proteomes" id="UP001596310">
    <property type="component" value="Unassembled WGS sequence"/>
</dbReference>
<evidence type="ECO:0000313" key="1">
    <source>
        <dbReference type="EMBL" id="MFC6315887.1"/>
    </source>
</evidence>
<protein>
    <submittedName>
        <fullName evidence="1">Uncharacterized protein</fullName>
    </submittedName>
</protein>
<name>A0ABW1UPI8_9LACO</name>
<evidence type="ECO:0000313" key="2">
    <source>
        <dbReference type="Proteomes" id="UP001596310"/>
    </source>
</evidence>